<dbReference type="GO" id="GO:0005506">
    <property type="term" value="F:iron ion binding"/>
    <property type="evidence" value="ECO:0007669"/>
    <property type="project" value="InterPro"/>
</dbReference>
<dbReference type="CDD" id="cd11061">
    <property type="entry name" value="CYP67-like"/>
    <property type="match status" value="1"/>
</dbReference>
<evidence type="ECO:0000256" key="6">
    <source>
        <dbReference type="ARBA" id="ARBA00022723"/>
    </source>
</evidence>
<keyword evidence="4 12" id="KW-0349">Heme</keyword>
<dbReference type="PRINTS" id="PR00385">
    <property type="entry name" value="P450"/>
</dbReference>
<keyword evidence="5" id="KW-0812">Transmembrane</keyword>
<dbReference type="Proteomes" id="UP000247810">
    <property type="component" value="Unassembled WGS sequence"/>
</dbReference>
<keyword evidence="6 12" id="KW-0479">Metal-binding</keyword>
<dbReference type="InterPro" id="IPR001128">
    <property type="entry name" value="Cyt_P450"/>
</dbReference>
<dbReference type="VEuPathDB" id="FungiDB:BO71DRAFT_402455"/>
<name>A0A319CXX6_9EURO</name>
<dbReference type="GO" id="GO:0020037">
    <property type="term" value="F:heme binding"/>
    <property type="evidence" value="ECO:0007669"/>
    <property type="project" value="InterPro"/>
</dbReference>
<reference evidence="13 14" key="1">
    <citation type="submission" date="2018-02" db="EMBL/GenBank/DDBJ databases">
        <title>The genomes of Aspergillus section Nigri reveals drivers in fungal speciation.</title>
        <authorList>
            <consortium name="DOE Joint Genome Institute"/>
            <person name="Vesth T.C."/>
            <person name="Nybo J."/>
            <person name="Theobald S."/>
            <person name="Brandl J."/>
            <person name="Frisvad J.C."/>
            <person name="Nielsen K.F."/>
            <person name="Lyhne E.K."/>
            <person name="Kogle M.E."/>
            <person name="Kuo A."/>
            <person name="Riley R."/>
            <person name="Clum A."/>
            <person name="Nolan M."/>
            <person name="Lipzen A."/>
            <person name="Salamov A."/>
            <person name="Henrissat B."/>
            <person name="Wiebenga A."/>
            <person name="De vries R.P."/>
            <person name="Grigoriev I.V."/>
            <person name="Mortensen U.H."/>
            <person name="Andersen M.R."/>
            <person name="Baker S.E."/>
        </authorList>
    </citation>
    <scope>NUCLEOTIDE SEQUENCE [LARGE SCALE GENOMIC DNA]</scope>
    <source>
        <strain evidence="13 14">CBS 707.79</strain>
    </source>
</reference>
<evidence type="ECO:0000256" key="8">
    <source>
        <dbReference type="ARBA" id="ARBA00023002"/>
    </source>
</evidence>
<dbReference type="PANTHER" id="PTHR24305:SF112">
    <property type="entry name" value="L-ORNITHINE-N5-MONOOXYGENASE (EUROFUNG)"/>
    <property type="match status" value="1"/>
</dbReference>
<evidence type="ECO:0000313" key="13">
    <source>
        <dbReference type="EMBL" id="PYH90165.1"/>
    </source>
</evidence>
<keyword evidence="10" id="KW-0503">Monooxygenase</keyword>
<protein>
    <submittedName>
        <fullName evidence="13">Cytochrome P450</fullName>
    </submittedName>
</protein>
<sequence length="537" mass="60521">MVPSMLTAALFGGLSHIFYFHRGEHHLLGTTYIQLFCTLSAATVAALHVAREAAWAEALATVAQHSASYLVGVYGSLLVYRLLLHPLGKFPGPWPARVSSAWLAFQIKNNNRHYKLLELHEKYGPYVRIGSSDLSVINPKAIDIIQGRCVKTGWYDHSHPDKSLETSRDMSVHQQRRRIWSTAFGSKQLRGYEQRIRKYRKTLVDRLAGMNSQPVDASKWFSMYSFDVMGDLTFGAGFESLERGEDHWAIRLLIGTLVFAGAGFPMWLFRLLAAIPGLKGDFWKFLEYSEMRLVERMKNKPDIPDISDSLLAPLKGKTTTTTEEQLWLRGDARLVIVAGSDTTSATLTGIFYELAQHPEEVRKLRAELAPYVDENEPRGEFRDSKISHLEHLNGVINEGLRLYPAVPSSLPRETPPEGVQVDGVYIPGSTSVVCPMFVMGRSELSYQKPLEFIPERWYQQPELIRDRSAFAPFTVGAYNCIGKPLALLNLRTTVARLVMSFDVEFAPGFEVESFGQQSKDMFTMHLGALDVIFRPRG</sequence>
<feature type="binding site" description="axial binding residue" evidence="12">
    <location>
        <position position="480"/>
    </location>
    <ligand>
        <name>heme</name>
        <dbReference type="ChEBI" id="CHEBI:30413"/>
    </ligand>
    <ligandPart>
        <name>Fe</name>
        <dbReference type="ChEBI" id="CHEBI:18248"/>
    </ligandPart>
</feature>
<proteinExistence type="inferred from homology"/>
<keyword evidence="11" id="KW-0472">Membrane</keyword>
<evidence type="ECO:0000256" key="10">
    <source>
        <dbReference type="ARBA" id="ARBA00023033"/>
    </source>
</evidence>
<dbReference type="SUPFAM" id="SSF48264">
    <property type="entry name" value="Cytochrome P450"/>
    <property type="match status" value="1"/>
</dbReference>
<keyword evidence="7" id="KW-1133">Transmembrane helix</keyword>
<dbReference type="GO" id="GO:0004497">
    <property type="term" value="F:monooxygenase activity"/>
    <property type="evidence" value="ECO:0007669"/>
    <property type="project" value="UniProtKB-KW"/>
</dbReference>
<organism evidence="13 14">
    <name type="scientific">Aspergillus ellipticus CBS 707.79</name>
    <dbReference type="NCBI Taxonomy" id="1448320"/>
    <lineage>
        <taxon>Eukaryota</taxon>
        <taxon>Fungi</taxon>
        <taxon>Dikarya</taxon>
        <taxon>Ascomycota</taxon>
        <taxon>Pezizomycotina</taxon>
        <taxon>Eurotiomycetes</taxon>
        <taxon>Eurotiomycetidae</taxon>
        <taxon>Eurotiales</taxon>
        <taxon>Aspergillaceae</taxon>
        <taxon>Aspergillus</taxon>
        <taxon>Aspergillus subgen. Circumdati</taxon>
    </lineage>
</organism>
<dbReference type="InterPro" id="IPR050121">
    <property type="entry name" value="Cytochrome_P450_monoxygenase"/>
</dbReference>
<evidence type="ECO:0000256" key="12">
    <source>
        <dbReference type="PIRSR" id="PIRSR602401-1"/>
    </source>
</evidence>
<dbReference type="STRING" id="1448320.A0A319CXX6"/>
<keyword evidence="8" id="KW-0560">Oxidoreductase</keyword>
<evidence type="ECO:0000256" key="1">
    <source>
        <dbReference type="ARBA" id="ARBA00001971"/>
    </source>
</evidence>
<keyword evidence="9 12" id="KW-0408">Iron</keyword>
<dbReference type="GO" id="GO:0016020">
    <property type="term" value="C:membrane"/>
    <property type="evidence" value="ECO:0007669"/>
    <property type="project" value="UniProtKB-SubCell"/>
</dbReference>
<evidence type="ECO:0000256" key="9">
    <source>
        <dbReference type="ARBA" id="ARBA00023004"/>
    </source>
</evidence>
<accession>A0A319CXX6</accession>
<dbReference type="AlphaFoldDB" id="A0A319CXX6"/>
<dbReference type="GO" id="GO:1902181">
    <property type="term" value="P:verruculogen biosynthetic process"/>
    <property type="evidence" value="ECO:0007669"/>
    <property type="project" value="UniProtKB-ARBA"/>
</dbReference>
<comment type="cofactor">
    <cofactor evidence="1 12">
        <name>heme</name>
        <dbReference type="ChEBI" id="CHEBI:30413"/>
    </cofactor>
</comment>
<evidence type="ECO:0000256" key="4">
    <source>
        <dbReference type="ARBA" id="ARBA00022617"/>
    </source>
</evidence>
<keyword evidence="14" id="KW-1185">Reference proteome</keyword>
<evidence type="ECO:0000256" key="3">
    <source>
        <dbReference type="ARBA" id="ARBA00010617"/>
    </source>
</evidence>
<evidence type="ECO:0000256" key="5">
    <source>
        <dbReference type="ARBA" id="ARBA00022692"/>
    </source>
</evidence>
<dbReference type="PANTHER" id="PTHR24305">
    <property type="entry name" value="CYTOCHROME P450"/>
    <property type="match status" value="1"/>
</dbReference>
<dbReference type="InterPro" id="IPR036396">
    <property type="entry name" value="Cyt_P450_sf"/>
</dbReference>
<dbReference type="PRINTS" id="PR00463">
    <property type="entry name" value="EP450I"/>
</dbReference>
<gene>
    <name evidence="13" type="ORF">BO71DRAFT_402455</name>
</gene>
<dbReference type="Gene3D" id="1.10.630.10">
    <property type="entry name" value="Cytochrome P450"/>
    <property type="match status" value="1"/>
</dbReference>
<dbReference type="EMBL" id="KZ825995">
    <property type="protein sequence ID" value="PYH90165.1"/>
    <property type="molecule type" value="Genomic_DNA"/>
</dbReference>
<dbReference type="Pfam" id="PF00067">
    <property type="entry name" value="p450"/>
    <property type="match status" value="1"/>
</dbReference>
<evidence type="ECO:0000313" key="14">
    <source>
        <dbReference type="Proteomes" id="UP000247810"/>
    </source>
</evidence>
<evidence type="ECO:0000256" key="7">
    <source>
        <dbReference type="ARBA" id="ARBA00022989"/>
    </source>
</evidence>
<comment type="subcellular location">
    <subcellularLocation>
        <location evidence="2">Membrane</location>
    </subcellularLocation>
</comment>
<evidence type="ECO:0000256" key="11">
    <source>
        <dbReference type="ARBA" id="ARBA00023136"/>
    </source>
</evidence>
<dbReference type="InterPro" id="IPR002401">
    <property type="entry name" value="Cyt_P450_E_grp-I"/>
</dbReference>
<dbReference type="FunFam" id="1.10.630.10:FF:000063">
    <property type="entry name" value="Cytochrome P450 monooxygenase"/>
    <property type="match status" value="1"/>
</dbReference>
<dbReference type="OrthoDB" id="6692864at2759"/>
<dbReference type="GO" id="GO:0016705">
    <property type="term" value="F:oxidoreductase activity, acting on paired donors, with incorporation or reduction of molecular oxygen"/>
    <property type="evidence" value="ECO:0007669"/>
    <property type="project" value="InterPro"/>
</dbReference>
<evidence type="ECO:0000256" key="2">
    <source>
        <dbReference type="ARBA" id="ARBA00004370"/>
    </source>
</evidence>
<comment type="similarity">
    <text evidence="3">Belongs to the cytochrome P450 family.</text>
</comment>